<gene>
    <name evidence="1" type="ORF">CLV58_1063</name>
</gene>
<reference evidence="1 2" key="1">
    <citation type="submission" date="2018-03" db="EMBL/GenBank/DDBJ databases">
        <title>Genomic Encyclopedia of Archaeal and Bacterial Type Strains, Phase II (KMG-II): from individual species to whole genera.</title>
        <authorList>
            <person name="Goeker M."/>
        </authorList>
    </citation>
    <scope>NUCLEOTIDE SEQUENCE [LARGE SCALE GENOMIC DNA]</scope>
    <source>
        <strain evidence="1 2">DSM 28354</strain>
    </source>
</reference>
<evidence type="ECO:0000313" key="2">
    <source>
        <dbReference type="Proteomes" id="UP000238375"/>
    </source>
</evidence>
<sequence length="113" mass="12978">MNNGRDGLLRMHWRKRNKLRDYYQLLFRTQTTNRHTGQVRIELVRHSTGQPADYDGLVSSGKLPFDAMKRAGIIVDDSPDYIGQPSYSQTKAINHKSQMTVIRIIDVDPTHAP</sequence>
<dbReference type="AlphaFoldDB" id="A0A2T0T572"/>
<name>A0A2T0T572_9BACT</name>
<dbReference type="EMBL" id="PVTE01000006">
    <property type="protein sequence ID" value="PRY40820.1"/>
    <property type="molecule type" value="Genomic_DNA"/>
</dbReference>
<protein>
    <submittedName>
        <fullName evidence="1">Uncharacterized protein</fullName>
    </submittedName>
</protein>
<accession>A0A2T0T572</accession>
<proteinExistence type="predicted"/>
<dbReference type="Proteomes" id="UP000238375">
    <property type="component" value="Unassembled WGS sequence"/>
</dbReference>
<comment type="caution">
    <text evidence="1">The sequence shown here is derived from an EMBL/GenBank/DDBJ whole genome shotgun (WGS) entry which is preliminary data.</text>
</comment>
<evidence type="ECO:0000313" key="1">
    <source>
        <dbReference type="EMBL" id="PRY40820.1"/>
    </source>
</evidence>
<keyword evidence="2" id="KW-1185">Reference proteome</keyword>
<organism evidence="1 2">
    <name type="scientific">Spirosoma oryzae</name>
    <dbReference type="NCBI Taxonomy" id="1469603"/>
    <lineage>
        <taxon>Bacteria</taxon>
        <taxon>Pseudomonadati</taxon>
        <taxon>Bacteroidota</taxon>
        <taxon>Cytophagia</taxon>
        <taxon>Cytophagales</taxon>
        <taxon>Cytophagaceae</taxon>
        <taxon>Spirosoma</taxon>
    </lineage>
</organism>